<dbReference type="InterPro" id="IPR036188">
    <property type="entry name" value="FAD/NAD-bd_sf"/>
</dbReference>
<dbReference type="GO" id="GO:0050660">
    <property type="term" value="F:flavin adenine dinucleotide binding"/>
    <property type="evidence" value="ECO:0007669"/>
    <property type="project" value="InterPro"/>
</dbReference>
<evidence type="ECO:0000256" key="3">
    <source>
        <dbReference type="ARBA" id="ARBA00022630"/>
    </source>
</evidence>
<dbReference type="GO" id="GO:0008812">
    <property type="term" value="F:choline dehydrogenase activity"/>
    <property type="evidence" value="ECO:0007669"/>
    <property type="project" value="UniProtKB-EC"/>
</dbReference>
<keyword evidence="4 6" id="KW-0274">FAD</keyword>
<sequence length="1249" mass="138509">MDFIAPGSMHTMFGYVDFILEEVTEIVDPKESSAPSQEQPQVDPAPSQSYDPSVKGADGCKCQEDTEALRLTSRCRSKSLSRLSSCSAVADASVLSACRISSTDQGQRVLYSSAAQANLKKQRNDDKTSNTKQDSSKRKKMSLVIFDKDGTLICFQSMWVPWAKNLAEKLSNATGLPLQKKVYDMLGYCTLSNKVVPGLLAEATGPIIKEELIKLLIKEGFSLQRAEELVDENLDHGDNKNPETMRSLADLQILFKVLKQKQVKVAICTADSRKPTEELLEILNLSKNVDLIVCGDDALSEPKPSPHNALMICKKLGVDPSEAVMVGDTKVDVMMGRAANLGLSVGVLSGVGGKTDLQPNADHIIQNVQDLLPLIMPTEEWKDCYVYSTERILIERHFGEEESLGENLPEQKVSLAIIDLHGTLVCSEAVWLNWTKQIAKRLEELTHMELMEEVYSRLGICKISLKVKHGILAERPKAEIKDALKSLLREQGLGYEESLVTVNQAWKDCKNSLYGDLKVLGDLQHLFKTLKQNKIKIAIMSQDAREETFKILDRFSLMKYVDMMVCGDDSNSEVNATSLICNELGVTPSEAIVVSDCAKNLNSGKKAHVQASIGVLSGTGSKAELAPHADHILPTAWDLLDPVSDIKIIKSPQPSNKKALPINPGMLTAHCHHRPPFSGTQSTGRYFSTSSKDSVTATKEYSYVVVGAGSAGCVLSNRLTEDADNTVLLLEAGPKDYTWKIHMPAALMYNLCDDKYNWYYMTEPERGMDNRVMYWPRGRVWGGSSSLNAMVYIRGHALDYDRWEKEGALNWSYADCLPYFRKSQTHELGPDEYRGGEGPLHVSRGKTNNELHQAFIDAGVQAGYPFTDDMNGYQQEGFGWMDMTVHKGKRWSTASAYLRKSLKRPNLDTEVNAFAKRILFEGNKAVGIEYEQKGVIHQVRANKEVILSGGAINSPQLLMLSGIGNADDLKKLDIPIVNHLPGVGSNLQDHLEVYIQQKCLKPITLYKAQWKFPHVMIKIGLQWFLTFTGDGATSHLESGGFIRSRPGLEHPDIQFHFLPSTVNDHGRKVGPCHAYQVHVGPMRPTSRGYMKLKSKDPKVHPVIVANYLTTEQDVVDMRDNVKLSREIFAQKAFDPYRGEELAPGPNVQSDKQIDAYIRQMSDSAYHPSCTCKMGDPSDNMAVVGPDTKVYGIENLRVVDASIMPSVVSGNLNGPTCMLAEKAADIIRNRPALPKSTAPVWQPKSLDTQR</sequence>
<dbReference type="SUPFAM" id="SSF51905">
    <property type="entry name" value="FAD/NAD(P)-binding domain"/>
    <property type="match status" value="1"/>
</dbReference>
<dbReference type="InterPro" id="IPR000172">
    <property type="entry name" value="GMC_OxRdtase_N"/>
</dbReference>
<dbReference type="Proteomes" id="UP001162480">
    <property type="component" value="Chromosome 20"/>
</dbReference>
<dbReference type="GO" id="GO:0019285">
    <property type="term" value="P:glycine betaine biosynthetic process from choline"/>
    <property type="evidence" value="ECO:0007669"/>
    <property type="project" value="InterPro"/>
</dbReference>
<dbReference type="NCBIfam" id="TIGR01810">
    <property type="entry name" value="betA"/>
    <property type="match status" value="1"/>
</dbReference>
<protein>
    <recommendedName>
        <fullName evidence="7">Choline dehydrogenase</fullName>
        <ecNumber evidence="7">1.1.99.1</ecNumber>
    </recommendedName>
</protein>
<dbReference type="GO" id="GO:0005743">
    <property type="term" value="C:mitochondrial inner membrane"/>
    <property type="evidence" value="ECO:0007669"/>
    <property type="project" value="TreeGrafter"/>
</dbReference>
<comment type="pathway">
    <text evidence="7">Amine and polyamine biosynthesis; betaine biosynthesis via choline pathway; betaine aldehyde from choline (cytochrome c reductase route): step 1/1.</text>
</comment>
<dbReference type="Gene3D" id="1.10.150.240">
    <property type="entry name" value="Putative phosphatase, domain 2"/>
    <property type="match status" value="1"/>
</dbReference>
<feature type="compositionally biased region" description="Polar residues" evidence="8">
    <location>
        <begin position="33"/>
        <end position="51"/>
    </location>
</feature>
<comment type="catalytic activity">
    <reaction evidence="7">
        <text>choline + A = betaine aldehyde + AH2</text>
        <dbReference type="Rhea" id="RHEA:17433"/>
        <dbReference type="ChEBI" id="CHEBI:13193"/>
        <dbReference type="ChEBI" id="CHEBI:15354"/>
        <dbReference type="ChEBI" id="CHEBI:15710"/>
        <dbReference type="ChEBI" id="CHEBI:17499"/>
        <dbReference type="EC" id="1.1.99.1"/>
    </reaction>
</comment>
<evidence type="ECO:0000256" key="5">
    <source>
        <dbReference type="ARBA" id="ARBA00023002"/>
    </source>
</evidence>
<name>A0AA36BPQ3_OCTVU</name>
<dbReference type="Pfam" id="PF00702">
    <property type="entry name" value="Hydrolase"/>
    <property type="match status" value="1"/>
</dbReference>
<dbReference type="InterPro" id="IPR007867">
    <property type="entry name" value="GMC_OxRtase_C"/>
</dbReference>
<dbReference type="PANTHER" id="PTHR11552:SF147">
    <property type="entry name" value="CHOLINE DEHYDROGENASE, MITOCHONDRIAL"/>
    <property type="match status" value="1"/>
</dbReference>
<dbReference type="NCBIfam" id="NF002550">
    <property type="entry name" value="PRK02106.1"/>
    <property type="match status" value="1"/>
</dbReference>
<evidence type="ECO:0000313" key="12">
    <source>
        <dbReference type="Proteomes" id="UP001162480"/>
    </source>
</evidence>
<evidence type="ECO:0000256" key="7">
    <source>
        <dbReference type="RuleBase" id="RU003969"/>
    </source>
</evidence>
<dbReference type="Pfam" id="PF05199">
    <property type="entry name" value="GMC_oxred_C"/>
    <property type="match status" value="1"/>
</dbReference>
<comment type="cofactor">
    <cofactor evidence="1">
        <name>FAD</name>
        <dbReference type="ChEBI" id="CHEBI:57692"/>
    </cofactor>
</comment>
<dbReference type="SFLD" id="SFLDS00003">
    <property type="entry name" value="Haloacid_Dehalogenase"/>
    <property type="match status" value="1"/>
</dbReference>
<feature type="region of interest" description="Disordered" evidence="8">
    <location>
        <begin position="28"/>
        <end position="57"/>
    </location>
</feature>
<evidence type="ECO:0000313" key="11">
    <source>
        <dbReference type="EMBL" id="CAI9737432.1"/>
    </source>
</evidence>
<keyword evidence="12" id="KW-1185">Reference proteome</keyword>
<dbReference type="EC" id="1.1.99.1" evidence="7"/>
<keyword evidence="3 6" id="KW-0285">Flavoprotein</keyword>
<feature type="domain" description="Glucose-methanol-choline oxidoreductase N-terminal" evidence="10">
    <location>
        <begin position="950"/>
        <end position="964"/>
    </location>
</feature>
<dbReference type="Pfam" id="PF13419">
    <property type="entry name" value="HAD_2"/>
    <property type="match status" value="1"/>
</dbReference>
<proteinExistence type="inferred from homology"/>
<gene>
    <name evidence="11" type="ORF">OCTVUL_1B004473</name>
</gene>
<keyword evidence="5" id="KW-0560">Oxidoreductase</keyword>
<organism evidence="11 12">
    <name type="scientific">Octopus vulgaris</name>
    <name type="common">Common octopus</name>
    <dbReference type="NCBI Taxonomy" id="6645"/>
    <lineage>
        <taxon>Eukaryota</taxon>
        <taxon>Metazoa</taxon>
        <taxon>Spiralia</taxon>
        <taxon>Lophotrochozoa</taxon>
        <taxon>Mollusca</taxon>
        <taxon>Cephalopoda</taxon>
        <taxon>Coleoidea</taxon>
        <taxon>Octopodiformes</taxon>
        <taxon>Octopoda</taxon>
        <taxon>Incirrata</taxon>
        <taxon>Octopodidae</taxon>
        <taxon>Octopus</taxon>
    </lineage>
</organism>
<dbReference type="PANTHER" id="PTHR11552">
    <property type="entry name" value="GLUCOSE-METHANOL-CHOLINE GMC OXIDOREDUCTASE"/>
    <property type="match status" value="1"/>
</dbReference>
<evidence type="ECO:0000256" key="6">
    <source>
        <dbReference type="RuleBase" id="RU003968"/>
    </source>
</evidence>
<evidence type="ECO:0000256" key="4">
    <source>
        <dbReference type="ARBA" id="ARBA00022827"/>
    </source>
</evidence>
<dbReference type="PROSITE" id="PS00624">
    <property type="entry name" value="GMC_OXRED_2"/>
    <property type="match status" value="1"/>
</dbReference>
<dbReference type="Pfam" id="PF00732">
    <property type="entry name" value="GMC_oxred_N"/>
    <property type="match status" value="1"/>
</dbReference>
<dbReference type="SUPFAM" id="SSF56784">
    <property type="entry name" value="HAD-like"/>
    <property type="match status" value="2"/>
</dbReference>
<dbReference type="Gene3D" id="3.40.50.1000">
    <property type="entry name" value="HAD superfamily/HAD-like"/>
    <property type="match status" value="2"/>
</dbReference>
<evidence type="ECO:0000256" key="1">
    <source>
        <dbReference type="ARBA" id="ARBA00001974"/>
    </source>
</evidence>
<dbReference type="InterPro" id="IPR036412">
    <property type="entry name" value="HAD-like_sf"/>
</dbReference>
<dbReference type="SFLD" id="SFLDG01129">
    <property type="entry name" value="C1.5:_HAD__Beta-PGM__Phosphata"/>
    <property type="match status" value="1"/>
</dbReference>
<dbReference type="SUPFAM" id="SSF54373">
    <property type="entry name" value="FAD-linked reductases, C-terminal domain"/>
    <property type="match status" value="1"/>
</dbReference>
<comment type="similarity">
    <text evidence="2 6">Belongs to the GMC oxidoreductase family.</text>
</comment>
<dbReference type="Gene3D" id="3.30.560.10">
    <property type="entry name" value="Glucose Oxidase, domain 3"/>
    <property type="match status" value="1"/>
</dbReference>
<dbReference type="AlphaFoldDB" id="A0AA36BPQ3"/>
<evidence type="ECO:0000259" key="9">
    <source>
        <dbReference type="PROSITE" id="PS00623"/>
    </source>
</evidence>
<dbReference type="InterPro" id="IPR041492">
    <property type="entry name" value="HAD_2"/>
</dbReference>
<dbReference type="InterPro" id="IPR011533">
    <property type="entry name" value="BetA"/>
</dbReference>
<dbReference type="Gene3D" id="3.50.50.60">
    <property type="entry name" value="FAD/NAD(P)-binding domain"/>
    <property type="match status" value="1"/>
</dbReference>
<accession>A0AA36BPQ3</accession>
<reference evidence="11" key="1">
    <citation type="submission" date="2023-08" db="EMBL/GenBank/DDBJ databases">
        <authorList>
            <person name="Alioto T."/>
            <person name="Alioto T."/>
            <person name="Gomez Garrido J."/>
        </authorList>
    </citation>
    <scope>NUCLEOTIDE SEQUENCE</scope>
</reference>
<dbReference type="InterPro" id="IPR023198">
    <property type="entry name" value="PGP-like_dom2"/>
</dbReference>
<dbReference type="InterPro" id="IPR023214">
    <property type="entry name" value="HAD_sf"/>
</dbReference>
<feature type="domain" description="Glucose-methanol-choline oxidoreductase N-terminal" evidence="9">
    <location>
        <begin position="778"/>
        <end position="801"/>
    </location>
</feature>
<dbReference type="PROSITE" id="PS00623">
    <property type="entry name" value="GMC_OXRED_1"/>
    <property type="match status" value="1"/>
</dbReference>
<dbReference type="InterPro" id="IPR012132">
    <property type="entry name" value="GMC_OxRdtase"/>
</dbReference>
<evidence type="ECO:0000259" key="10">
    <source>
        <dbReference type="PROSITE" id="PS00624"/>
    </source>
</evidence>
<evidence type="ECO:0000256" key="2">
    <source>
        <dbReference type="ARBA" id="ARBA00010790"/>
    </source>
</evidence>
<dbReference type="EMBL" id="OX597833">
    <property type="protein sequence ID" value="CAI9737432.1"/>
    <property type="molecule type" value="Genomic_DNA"/>
</dbReference>
<evidence type="ECO:0000256" key="8">
    <source>
        <dbReference type="SAM" id="MobiDB-lite"/>
    </source>
</evidence>